<evidence type="ECO:0000256" key="5">
    <source>
        <dbReference type="ARBA" id="ARBA00023136"/>
    </source>
</evidence>
<dbReference type="Gene3D" id="1.20.120.1780">
    <property type="entry name" value="UbiA prenyltransferase"/>
    <property type="match status" value="1"/>
</dbReference>
<dbReference type="AlphaFoldDB" id="A0A0D0LBX4"/>
<keyword evidence="4 6" id="KW-1133">Transmembrane helix</keyword>
<evidence type="ECO:0000256" key="3">
    <source>
        <dbReference type="ARBA" id="ARBA00022692"/>
    </source>
</evidence>
<protein>
    <submittedName>
        <fullName evidence="7">Uncharacterized protein</fullName>
    </submittedName>
</protein>
<dbReference type="InterPro" id="IPR000537">
    <property type="entry name" value="UbiA_prenyltransferase"/>
</dbReference>
<dbReference type="GO" id="GO:0016020">
    <property type="term" value="C:membrane"/>
    <property type="evidence" value="ECO:0007669"/>
    <property type="project" value="UniProtKB-SubCell"/>
</dbReference>
<keyword evidence="2" id="KW-1003">Cell membrane</keyword>
<dbReference type="Proteomes" id="UP000032067">
    <property type="component" value="Unassembled WGS sequence"/>
</dbReference>
<comment type="subcellular location">
    <subcellularLocation>
        <location evidence="1">Membrane</location>
        <topology evidence="1">Multi-pass membrane protein</topology>
    </subcellularLocation>
</comment>
<feature type="transmembrane region" description="Helical" evidence="6">
    <location>
        <begin position="286"/>
        <end position="304"/>
    </location>
</feature>
<dbReference type="GO" id="GO:0016765">
    <property type="term" value="F:transferase activity, transferring alkyl or aryl (other than methyl) groups"/>
    <property type="evidence" value="ECO:0007669"/>
    <property type="project" value="InterPro"/>
</dbReference>
<feature type="transmembrane region" description="Helical" evidence="6">
    <location>
        <begin position="182"/>
        <end position="200"/>
    </location>
</feature>
<evidence type="ECO:0000256" key="6">
    <source>
        <dbReference type="SAM" id="Phobius"/>
    </source>
</evidence>
<organism evidence="7 8">
    <name type="scientific">Variovorax paradoxus</name>
    <dbReference type="NCBI Taxonomy" id="34073"/>
    <lineage>
        <taxon>Bacteria</taxon>
        <taxon>Pseudomonadati</taxon>
        <taxon>Pseudomonadota</taxon>
        <taxon>Betaproteobacteria</taxon>
        <taxon>Burkholderiales</taxon>
        <taxon>Comamonadaceae</taxon>
        <taxon>Variovorax</taxon>
    </lineage>
</organism>
<accession>A0A0D0LBX4</accession>
<feature type="transmembrane region" description="Helical" evidence="6">
    <location>
        <begin position="221"/>
        <end position="240"/>
    </location>
</feature>
<dbReference type="OrthoDB" id="8859638at2"/>
<gene>
    <name evidence="7" type="ORF">RT97_31035</name>
</gene>
<feature type="transmembrane region" description="Helical" evidence="6">
    <location>
        <begin position="57"/>
        <end position="77"/>
    </location>
</feature>
<feature type="transmembrane region" description="Helical" evidence="6">
    <location>
        <begin position="246"/>
        <end position="265"/>
    </location>
</feature>
<dbReference type="RefSeq" id="WP_042582708.1">
    <property type="nucleotide sequence ID" value="NZ_JXQQ01000135.1"/>
</dbReference>
<reference evidence="7 8" key="1">
    <citation type="submission" date="2014-12" db="EMBL/GenBank/DDBJ databases">
        <title>16Stimator: statistical estimation of ribosomal gene copy numbers from draft genome assemblies.</title>
        <authorList>
            <person name="Perisin M.A."/>
            <person name="Vetter M."/>
            <person name="Gilbert J.A."/>
            <person name="Bergelson J."/>
        </authorList>
    </citation>
    <scope>NUCLEOTIDE SEQUENCE [LARGE SCALE GENOMIC DNA]</scope>
    <source>
        <strain evidence="7 8">MEDvA23</strain>
    </source>
</reference>
<evidence type="ECO:0000256" key="2">
    <source>
        <dbReference type="ARBA" id="ARBA00022475"/>
    </source>
</evidence>
<proteinExistence type="predicted"/>
<comment type="caution">
    <text evidence="7">The sequence shown here is derived from an EMBL/GenBank/DDBJ whole genome shotgun (WGS) entry which is preliminary data.</text>
</comment>
<evidence type="ECO:0000313" key="8">
    <source>
        <dbReference type="Proteomes" id="UP000032067"/>
    </source>
</evidence>
<name>A0A0D0LBX4_VARPD</name>
<evidence type="ECO:0000256" key="1">
    <source>
        <dbReference type="ARBA" id="ARBA00004141"/>
    </source>
</evidence>
<evidence type="ECO:0000313" key="7">
    <source>
        <dbReference type="EMBL" id="KIQ16299.1"/>
    </source>
</evidence>
<dbReference type="Gene3D" id="1.10.357.140">
    <property type="entry name" value="UbiA prenyltransferase"/>
    <property type="match status" value="1"/>
</dbReference>
<keyword evidence="5 6" id="KW-0472">Membrane</keyword>
<keyword evidence="3 6" id="KW-0812">Transmembrane</keyword>
<evidence type="ECO:0000256" key="4">
    <source>
        <dbReference type="ARBA" id="ARBA00022989"/>
    </source>
</evidence>
<dbReference type="Pfam" id="PF01040">
    <property type="entry name" value="UbiA"/>
    <property type="match status" value="1"/>
</dbReference>
<dbReference type="EMBL" id="JXQQ01000135">
    <property type="protein sequence ID" value="KIQ16299.1"/>
    <property type="molecule type" value="Genomic_DNA"/>
</dbReference>
<dbReference type="InterPro" id="IPR044878">
    <property type="entry name" value="UbiA_sf"/>
</dbReference>
<feature type="transmembrane region" description="Helical" evidence="6">
    <location>
        <begin position="110"/>
        <end position="143"/>
    </location>
</feature>
<sequence>MTQPKTGAETGAAPAHAPRASLQRLVSCIRMDEVCVLQGAPVIGACFAMADFSAATLLTIAALVAGNLCLVAHVFVVNDWAGIHGDLQDPRRASQTYVARGENAARMGRLAWALLALALLIFGLVSPASFFIASTIAVLSAVYSFPGIHGKGVPVLNSLLHVSGGTLHFLLGYAALAPISPHGAAIGCYFGLVFAAGHLTHETRDHDGDLHNGIRTNAVAFGKKTSFFASLFLFSAAYGWLTVLALLGFVPLVLSMAAVLYVIHLRAAWMALRDDLTYPAVRRLQTVYRNIHVVIGLAMLATVAPW</sequence>